<proteinExistence type="predicted"/>
<dbReference type="EMBL" id="CP013200">
    <property type="protein sequence ID" value="ALO65607.1"/>
    <property type="molecule type" value="Genomic_DNA"/>
</dbReference>
<organism evidence="2 3">
    <name type="scientific">Arthrobacter alpinus</name>
    <dbReference type="NCBI Taxonomy" id="656366"/>
    <lineage>
        <taxon>Bacteria</taxon>
        <taxon>Bacillati</taxon>
        <taxon>Actinomycetota</taxon>
        <taxon>Actinomycetes</taxon>
        <taxon>Micrococcales</taxon>
        <taxon>Micrococcaceae</taxon>
        <taxon>Arthrobacter</taxon>
    </lineage>
</organism>
<sequence length="237" mass="24067">MYPPPPPKPASTTGPKILTFSGIAVLLLGIVALIFGITTMVSNLPLNVVTSQGQPGSAALAALTVSEEFELSSAGCLSYDLWEVQQSSTGQFGLERDTVSVIGPDGNSVAVEPTEVSGSSSVGGFKAQSFASFSAQKAGRYTIVITPGPDYSGPSTNFSGSEGLSADGLSADSPAPVDAVITEGSDFSSFFTGLFTSVGGIILGVFGLLVGGGLTIGGIAWWINASGRRKRGFTSEV</sequence>
<keyword evidence="1" id="KW-0812">Transmembrane</keyword>
<name>A0A0S2LWD6_9MICC</name>
<keyword evidence="1" id="KW-0472">Membrane</keyword>
<feature type="transmembrane region" description="Helical" evidence="1">
    <location>
        <begin position="17"/>
        <end position="37"/>
    </location>
</feature>
<gene>
    <name evidence="2" type="ORF">AS189_02755</name>
</gene>
<evidence type="ECO:0000313" key="2">
    <source>
        <dbReference type="EMBL" id="ALO65607.1"/>
    </source>
</evidence>
<evidence type="ECO:0000256" key="1">
    <source>
        <dbReference type="SAM" id="Phobius"/>
    </source>
</evidence>
<dbReference type="OrthoDB" id="9929237at2"/>
<dbReference type="Proteomes" id="UP000059574">
    <property type="component" value="Chromosome"/>
</dbReference>
<accession>A0A0S2LWD6</accession>
<keyword evidence="1" id="KW-1133">Transmembrane helix</keyword>
<protein>
    <submittedName>
        <fullName evidence="2">Uncharacterized protein</fullName>
    </submittedName>
</protein>
<feature type="transmembrane region" description="Helical" evidence="1">
    <location>
        <begin position="194"/>
        <end position="223"/>
    </location>
</feature>
<reference evidence="2 3" key="2">
    <citation type="journal article" date="2016" name="J. Biotechnol.">
        <title>Complete genome sequence of Arthrobacter alpinus ERGS4:06, a yellow pigmented bacterium tolerant to cold and radiations isolated from Sikkim Himalaya.</title>
        <authorList>
            <person name="Kumar R."/>
            <person name="Singh D."/>
            <person name="Swarnkar M.K."/>
            <person name="Singh A.K."/>
            <person name="Kumar S."/>
        </authorList>
    </citation>
    <scope>NUCLEOTIDE SEQUENCE [LARGE SCALE GENOMIC DNA]</scope>
    <source>
        <strain evidence="2 3">ERGS4:06</strain>
    </source>
</reference>
<evidence type="ECO:0000313" key="3">
    <source>
        <dbReference type="Proteomes" id="UP000059574"/>
    </source>
</evidence>
<dbReference type="AlphaFoldDB" id="A0A0S2LWD6"/>
<reference evidence="3" key="1">
    <citation type="submission" date="2015-11" db="EMBL/GenBank/DDBJ databases">
        <authorList>
            <person name="Kumar R."/>
            <person name="Singh D."/>
            <person name="Swarnkar M.K."/>
            <person name="Singh A.K."/>
            <person name="Kumar S."/>
        </authorList>
    </citation>
    <scope>NUCLEOTIDE SEQUENCE [LARGE SCALE GENOMIC DNA]</scope>
    <source>
        <strain evidence="3">ERGS4:06</strain>
    </source>
</reference>
<dbReference type="RefSeq" id="WP_062286201.1">
    <property type="nucleotide sequence ID" value="NZ_CP013200.1"/>
</dbReference>